<comment type="subcellular location">
    <subcellularLocation>
        <location evidence="1">Membrane</location>
        <topology evidence="1">Multi-pass membrane protein</topology>
    </subcellularLocation>
</comment>
<evidence type="ECO:0000256" key="3">
    <source>
        <dbReference type="ARBA" id="ARBA00022989"/>
    </source>
</evidence>
<evidence type="ECO:0000256" key="1">
    <source>
        <dbReference type="ARBA" id="ARBA00004141"/>
    </source>
</evidence>
<dbReference type="InterPro" id="IPR058533">
    <property type="entry name" value="Cation_efflux_TM"/>
</dbReference>
<dbReference type="GO" id="GO:0016020">
    <property type="term" value="C:membrane"/>
    <property type="evidence" value="ECO:0007669"/>
    <property type="project" value="UniProtKB-SubCell"/>
</dbReference>
<evidence type="ECO:0000256" key="5">
    <source>
        <dbReference type="SAM" id="Phobius"/>
    </source>
</evidence>
<accession>A0A7C8YZ02</accession>
<dbReference type="EMBL" id="GISG01072909">
    <property type="protein sequence ID" value="MBA4630278.1"/>
    <property type="molecule type" value="Transcribed_RNA"/>
</dbReference>
<proteinExistence type="predicted"/>
<name>A0A7C8YZ02_OPUST</name>
<evidence type="ECO:0000259" key="6">
    <source>
        <dbReference type="Pfam" id="PF01545"/>
    </source>
</evidence>
<organism evidence="7">
    <name type="scientific">Opuntia streptacantha</name>
    <name type="common">Prickly pear cactus</name>
    <name type="synonym">Opuntia cardona</name>
    <dbReference type="NCBI Taxonomy" id="393608"/>
    <lineage>
        <taxon>Eukaryota</taxon>
        <taxon>Viridiplantae</taxon>
        <taxon>Streptophyta</taxon>
        <taxon>Embryophyta</taxon>
        <taxon>Tracheophyta</taxon>
        <taxon>Spermatophyta</taxon>
        <taxon>Magnoliopsida</taxon>
        <taxon>eudicotyledons</taxon>
        <taxon>Gunneridae</taxon>
        <taxon>Pentapetalae</taxon>
        <taxon>Caryophyllales</taxon>
        <taxon>Cactineae</taxon>
        <taxon>Cactaceae</taxon>
        <taxon>Opuntioideae</taxon>
        <taxon>Opuntia</taxon>
    </lineage>
</organism>
<protein>
    <recommendedName>
        <fullName evidence="6">Cation efflux protein transmembrane domain-containing protein</fullName>
    </recommendedName>
</protein>
<reference evidence="7" key="1">
    <citation type="journal article" date="2013" name="J. Plant Res.">
        <title>Effect of fungi and light on seed germination of three Opuntia species from semiarid lands of central Mexico.</title>
        <authorList>
            <person name="Delgado-Sanchez P."/>
            <person name="Jimenez-Bremont J.F."/>
            <person name="Guerrero-Gonzalez Mde L."/>
            <person name="Flores J."/>
        </authorList>
    </citation>
    <scope>NUCLEOTIDE SEQUENCE</scope>
    <source>
        <tissue evidence="7">Cladode</tissue>
    </source>
</reference>
<evidence type="ECO:0000313" key="7">
    <source>
        <dbReference type="EMBL" id="MBA4630278.1"/>
    </source>
</evidence>
<keyword evidence="2 5" id="KW-0812">Transmembrane</keyword>
<evidence type="ECO:0000256" key="2">
    <source>
        <dbReference type="ARBA" id="ARBA00022692"/>
    </source>
</evidence>
<dbReference type="Gene3D" id="1.20.1510.10">
    <property type="entry name" value="Cation efflux protein transmembrane domain"/>
    <property type="match status" value="1"/>
</dbReference>
<dbReference type="SUPFAM" id="SSF161111">
    <property type="entry name" value="Cation efflux protein transmembrane domain-like"/>
    <property type="match status" value="1"/>
</dbReference>
<feature type="transmembrane region" description="Helical" evidence="5">
    <location>
        <begin position="133"/>
        <end position="152"/>
    </location>
</feature>
<dbReference type="InterPro" id="IPR027469">
    <property type="entry name" value="Cation_efflux_TMD_sf"/>
</dbReference>
<keyword evidence="3 5" id="KW-1133">Transmembrane helix</keyword>
<dbReference type="AlphaFoldDB" id="A0A7C8YZ02"/>
<dbReference type="GO" id="GO:0008324">
    <property type="term" value="F:monoatomic cation transmembrane transporter activity"/>
    <property type="evidence" value="ECO:0007669"/>
    <property type="project" value="InterPro"/>
</dbReference>
<feature type="domain" description="Cation efflux protein transmembrane" evidence="6">
    <location>
        <begin position="94"/>
        <end position="134"/>
    </location>
</feature>
<dbReference type="Pfam" id="PF01545">
    <property type="entry name" value="Cation_efflux"/>
    <property type="match status" value="1"/>
</dbReference>
<evidence type="ECO:0000256" key="4">
    <source>
        <dbReference type="ARBA" id="ARBA00023136"/>
    </source>
</evidence>
<reference evidence="7" key="2">
    <citation type="submission" date="2020-07" db="EMBL/GenBank/DDBJ databases">
        <authorList>
            <person name="Vera ALvarez R."/>
            <person name="Arias-Moreno D.M."/>
            <person name="Jimenez-Jacinto V."/>
            <person name="Jimenez-Bremont J.F."/>
            <person name="Swaminathan K."/>
            <person name="Moose S.P."/>
            <person name="Guerrero-Gonzalez M.L."/>
            <person name="Marino-Ramirez L."/>
            <person name="Landsman D."/>
            <person name="Rodriguez-Kessler M."/>
            <person name="Delgado-Sanchez P."/>
        </authorList>
    </citation>
    <scope>NUCLEOTIDE SEQUENCE</scope>
    <source>
        <tissue evidence="7">Cladode</tissue>
    </source>
</reference>
<sequence length="166" mass="18738">MRFRFFNFNSINRSYLPRRPSKTHKNSIFASHNSLTVQAIATQLRGSFCPSNFSNPPNSQIFKRWHFGHSHNDHHHHHGPLQGSSKESENIFRLGLAADVGLTVGKAITGYVSGSTAIIADAAHSLSDVVCILHLHLHLVVLILFFFSWALFSMKRVLDHIHYELG</sequence>
<keyword evidence="4 5" id="KW-0472">Membrane</keyword>